<dbReference type="EMBL" id="VDUY01000002">
    <property type="protein sequence ID" value="TXL67254.1"/>
    <property type="molecule type" value="Genomic_DNA"/>
</dbReference>
<dbReference type="AlphaFoldDB" id="A0A5C8P1P1"/>
<gene>
    <name evidence="2" type="ORF">FHP08_06500</name>
</gene>
<organism evidence="2 3">
    <name type="scientific">Zeimonas arvi</name>
    <dbReference type="NCBI Taxonomy" id="2498847"/>
    <lineage>
        <taxon>Bacteria</taxon>
        <taxon>Pseudomonadati</taxon>
        <taxon>Pseudomonadota</taxon>
        <taxon>Betaproteobacteria</taxon>
        <taxon>Burkholderiales</taxon>
        <taxon>Burkholderiaceae</taxon>
        <taxon>Zeimonas</taxon>
    </lineage>
</organism>
<evidence type="ECO:0000313" key="2">
    <source>
        <dbReference type="EMBL" id="TXL67254.1"/>
    </source>
</evidence>
<protein>
    <submittedName>
        <fullName evidence="2">Uncharacterized protein</fullName>
    </submittedName>
</protein>
<sequence>MEITRAELYDRIWSTPMSKLAREFDISDVGLAKVCASYGIPRPPRGYWARAAAGKVPPRPSLPPSRSEIVQFNPEQHRARMTTTDAVARPAEPIPVLLPDDALPPVASATLERLRKTKPSTDGFVRCESPRVFTCELSTATIERASRILGAIEHALPAIGGRLKKSDKTPCIGILVGDEWIGISIAEDYRRTETVLQDPKIAWLKQREYSYHFTGALRLTIAAEFNGRKSWGDGKQARLEEKIDSIVTGLLVASTGIVELRREREEQRRQWQEEARIAELARERQRRRQHFLDNLHAEANSWSTHREIQKYVDHLRQHLGSADALPPACLEWIELAEELAKAVDPTPKRLQLLREGITGYNYDMPFGRSVGDD</sequence>
<name>A0A5C8P1P1_9BURK</name>
<proteinExistence type="predicted"/>
<evidence type="ECO:0000256" key="1">
    <source>
        <dbReference type="SAM" id="Coils"/>
    </source>
</evidence>
<accession>A0A5C8P1P1</accession>
<keyword evidence="1" id="KW-0175">Coiled coil</keyword>
<comment type="caution">
    <text evidence="2">The sequence shown here is derived from an EMBL/GenBank/DDBJ whole genome shotgun (WGS) entry which is preliminary data.</text>
</comment>
<dbReference type="OrthoDB" id="9777694at2"/>
<feature type="coiled-coil region" evidence="1">
    <location>
        <begin position="261"/>
        <end position="288"/>
    </location>
</feature>
<keyword evidence="3" id="KW-1185">Reference proteome</keyword>
<evidence type="ECO:0000313" key="3">
    <source>
        <dbReference type="Proteomes" id="UP000321548"/>
    </source>
</evidence>
<reference evidence="2 3" key="1">
    <citation type="submission" date="2019-06" db="EMBL/GenBank/DDBJ databases">
        <title>Quisquiliibacterium sp. nov., isolated from a maize field.</title>
        <authorList>
            <person name="Lin S.-Y."/>
            <person name="Tsai C.-F."/>
            <person name="Young C.-C."/>
        </authorList>
    </citation>
    <scope>NUCLEOTIDE SEQUENCE [LARGE SCALE GENOMIC DNA]</scope>
    <source>
        <strain evidence="2 3">CC-CFT501</strain>
    </source>
</reference>
<dbReference type="RefSeq" id="WP_147703502.1">
    <property type="nucleotide sequence ID" value="NZ_VDUY01000002.1"/>
</dbReference>
<dbReference type="Proteomes" id="UP000321548">
    <property type="component" value="Unassembled WGS sequence"/>
</dbReference>